<evidence type="ECO:0000313" key="4">
    <source>
        <dbReference type="Proteomes" id="UP000254764"/>
    </source>
</evidence>
<dbReference type="InterPro" id="IPR019302">
    <property type="entry name" value="CAP12/PCTIR_TIR_dom"/>
</dbReference>
<protein>
    <recommendedName>
        <fullName evidence="1">CD-NTase-associated protein 12/Pycsar effector protein TIR domain-containing protein</fullName>
    </recommendedName>
</protein>
<sequence length="276" mass="31009">MPCWTHQPWPHNLNQTVSGKPGAVQTSSEAWFELQSWELDSLVAEKLPPVAKQLNNLLSYFEEMSGDDHFGAVEVIKPEFLAGIVGVVDGDAVDVLLNEATKQGLITYEPDGQYALTPHGWRELDKTRSERRPDMAKGTRIFIGHGRSSDWRDLKDFLGERLGLAYDEFNRESAAGISTSNRLEDMLDNAAFAFLVMTAEDENAEGQRQARMNVIHEVGLFQGRLGFRKAIILLEHGCEEFSNIVGLGQIRFEAGRLRDKSEEIRQVLEREGIVHA</sequence>
<evidence type="ECO:0000313" key="3">
    <source>
        <dbReference type="EMBL" id="SUS16587.1"/>
    </source>
</evidence>
<dbReference type="GO" id="GO:0050135">
    <property type="term" value="F:NADP+ nucleosidase activity"/>
    <property type="evidence" value="ECO:0007669"/>
    <property type="project" value="InterPro"/>
</dbReference>
<organism evidence="2 4">
    <name type="scientific">Ciceribacter selenitireducens ATCC BAA-1503</name>
    <dbReference type="NCBI Taxonomy" id="1336235"/>
    <lineage>
        <taxon>Bacteria</taxon>
        <taxon>Pseudomonadati</taxon>
        <taxon>Pseudomonadota</taxon>
        <taxon>Alphaproteobacteria</taxon>
        <taxon>Hyphomicrobiales</taxon>
        <taxon>Rhizobiaceae</taxon>
        <taxon>Ciceribacter</taxon>
    </lineage>
</organism>
<keyword evidence="3" id="KW-0614">Plasmid</keyword>
<evidence type="ECO:0000259" key="1">
    <source>
        <dbReference type="Pfam" id="PF10137"/>
    </source>
</evidence>
<dbReference type="EMBL" id="LS974446">
    <property type="protein sequence ID" value="SUS16587.1"/>
    <property type="molecule type" value="Genomic_DNA"/>
</dbReference>
<evidence type="ECO:0000313" key="2">
    <source>
        <dbReference type="EMBL" id="SSC66214.1"/>
    </source>
</evidence>
<gene>
    <name evidence="2" type="ORF">RHIZ70_1922</name>
    <name evidence="3" type="ORF">RHIZ70P_83</name>
</gene>
<dbReference type="RefSeq" id="WP_115672690.1">
    <property type="nucleotide sequence ID" value="NZ_UEYP01000026.1"/>
</dbReference>
<dbReference type="EMBL" id="UEYP01000026">
    <property type="protein sequence ID" value="SSC66214.1"/>
    <property type="molecule type" value="Genomic_DNA"/>
</dbReference>
<name>A0A376AEQ0_9HYPH</name>
<dbReference type="AlphaFoldDB" id="A0A376AEQ0"/>
<dbReference type="Proteomes" id="UP000254764">
    <property type="component" value="Unassembled WGS sequence"/>
</dbReference>
<geneLocation type="plasmid" evidence="3">
    <name>1</name>
</geneLocation>
<dbReference type="OrthoDB" id="5497289at2"/>
<dbReference type="Pfam" id="PF10137">
    <property type="entry name" value="CAP12-PCTIR_TIR"/>
    <property type="match status" value="1"/>
</dbReference>
<reference evidence="4" key="2">
    <citation type="submission" date="2018-07" db="EMBL/GenBank/DDBJ databases">
        <authorList>
            <person name="Peiro R."/>
            <person name="Begona"/>
            <person name="Cbmso G."/>
            <person name="Lopez M."/>
            <person name="Gonzalez S."/>
        </authorList>
    </citation>
    <scope>NUCLEOTIDE SEQUENCE [LARGE SCALE GENOMIC DNA]</scope>
</reference>
<reference evidence="2" key="1">
    <citation type="submission" date="2018-07" db="EMBL/GenBank/DDBJ databases">
        <authorList>
            <person name="Quirk P.G."/>
            <person name="Krulwich T.A."/>
        </authorList>
    </citation>
    <scope>NUCLEOTIDE SEQUENCE [LARGE SCALE GENOMIC DNA]</scope>
    <source>
        <strain evidence="2">T2.30D-1.1</strain>
        <strain evidence="3">T2.30D-1.1_plasmid</strain>
        <plasmid evidence="3">1</plasmid>
    </source>
</reference>
<keyword evidence="4" id="KW-1185">Reference proteome</keyword>
<feature type="domain" description="CD-NTase-associated protein 12/Pycsar effector protein TIR" evidence="1">
    <location>
        <begin position="140"/>
        <end position="253"/>
    </location>
</feature>
<accession>A0A376AEQ0</accession>
<proteinExistence type="predicted"/>